<organism evidence="5 6">
    <name type="scientific">Shewanella ulleungensis</name>
    <dbReference type="NCBI Taxonomy" id="2282699"/>
    <lineage>
        <taxon>Bacteria</taxon>
        <taxon>Pseudomonadati</taxon>
        <taxon>Pseudomonadota</taxon>
        <taxon>Gammaproteobacteria</taxon>
        <taxon>Alteromonadales</taxon>
        <taxon>Shewanellaceae</taxon>
        <taxon>Shewanella</taxon>
    </lineage>
</organism>
<keyword evidence="3" id="KW-1133">Transmembrane helix</keyword>
<dbReference type="InterPro" id="IPR003594">
    <property type="entry name" value="HATPase_dom"/>
</dbReference>
<keyword evidence="3" id="KW-0472">Membrane</keyword>
<evidence type="ECO:0000313" key="6">
    <source>
        <dbReference type="Proteomes" id="UP000654004"/>
    </source>
</evidence>
<dbReference type="InterPro" id="IPR036097">
    <property type="entry name" value="HisK_dim/P_sf"/>
</dbReference>
<dbReference type="InterPro" id="IPR005467">
    <property type="entry name" value="His_kinase_dom"/>
</dbReference>
<dbReference type="EMBL" id="BMQW01000004">
    <property type="protein sequence ID" value="GGP86260.1"/>
    <property type="molecule type" value="Genomic_DNA"/>
</dbReference>
<dbReference type="Pfam" id="PF02518">
    <property type="entry name" value="HATPase_c"/>
    <property type="match status" value="1"/>
</dbReference>
<reference evidence="6" key="1">
    <citation type="journal article" date="2019" name="Int. J. Syst. Evol. Microbiol.">
        <title>The Global Catalogue of Microorganisms (GCM) 10K type strain sequencing project: providing services to taxonomists for standard genome sequencing and annotation.</title>
        <authorList>
            <consortium name="The Broad Institute Genomics Platform"/>
            <consortium name="The Broad Institute Genome Sequencing Center for Infectious Disease"/>
            <person name="Wu L."/>
            <person name="Ma J."/>
        </authorList>
    </citation>
    <scope>NUCLEOTIDE SEQUENCE [LARGE SCALE GENOMIC DNA]</scope>
    <source>
        <strain evidence="6">JCM 32305</strain>
    </source>
</reference>
<evidence type="ECO:0000313" key="5">
    <source>
        <dbReference type="EMBL" id="GGP86260.1"/>
    </source>
</evidence>
<dbReference type="PRINTS" id="PR00344">
    <property type="entry name" value="BCTRLSENSOR"/>
</dbReference>
<proteinExistence type="predicted"/>
<dbReference type="PANTHER" id="PTHR43065">
    <property type="entry name" value="SENSOR HISTIDINE KINASE"/>
    <property type="match status" value="1"/>
</dbReference>
<dbReference type="InterPro" id="IPR000014">
    <property type="entry name" value="PAS"/>
</dbReference>
<dbReference type="Gene3D" id="3.30.565.10">
    <property type="entry name" value="Histidine kinase-like ATPase, C-terminal domain"/>
    <property type="match status" value="1"/>
</dbReference>
<dbReference type="SUPFAM" id="SSF47384">
    <property type="entry name" value="Homodimeric domain of signal transducing histidine kinase"/>
    <property type="match status" value="1"/>
</dbReference>
<evidence type="ECO:0000259" key="4">
    <source>
        <dbReference type="PROSITE" id="PS50109"/>
    </source>
</evidence>
<dbReference type="PANTHER" id="PTHR43065:SF51">
    <property type="entry name" value="HISTIDINE KINASE"/>
    <property type="match status" value="1"/>
</dbReference>
<dbReference type="SUPFAM" id="SSF55874">
    <property type="entry name" value="ATPase domain of HSP90 chaperone/DNA topoisomerase II/histidine kinase"/>
    <property type="match status" value="1"/>
</dbReference>
<name>A0ABQ2QNA0_9GAMM</name>
<dbReference type="InterPro" id="IPR004358">
    <property type="entry name" value="Sig_transdc_His_kin-like_C"/>
</dbReference>
<comment type="caution">
    <text evidence="5">The sequence shown here is derived from an EMBL/GenBank/DDBJ whole genome shotgun (WGS) entry which is preliminary data.</text>
</comment>
<protein>
    <recommendedName>
        <fullName evidence="2">histidine kinase</fullName>
        <ecNumber evidence="2">2.7.13.3</ecNumber>
    </recommendedName>
</protein>
<gene>
    <name evidence="5" type="ORF">GCM10009410_19540</name>
</gene>
<feature type="domain" description="Histidine kinase" evidence="4">
    <location>
        <begin position="248"/>
        <end position="451"/>
    </location>
</feature>
<keyword evidence="3" id="KW-0812">Transmembrane</keyword>
<evidence type="ECO:0000256" key="3">
    <source>
        <dbReference type="SAM" id="Phobius"/>
    </source>
</evidence>
<dbReference type="InterPro" id="IPR036890">
    <property type="entry name" value="HATPase_C_sf"/>
</dbReference>
<keyword evidence="6" id="KW-1185">Reference proteome</keyword>
<evidence type="ECO:0000256" key="2">
    <source>
        <dbReference type="ARBA" id="ARBA00012438"/>
    </source>
</evidence>
<sequence>MMLSLRTKLLFSNMLSCLLGAISGALVWLTLGDGTLWLATIVMLAVCYFCSMWLTRRLSESLQALEIGLLNFKDNDFSVSLHPYGEPQLDALVSLYNQASAKLRSERQFIYQRELMLDKVIQNSPNVMLLIDDSQRVIYANGAARHLFNQGVKVEGMLLPDLVVMLPDTLKAALSSEQEGLFSMGGSGVDGVDSHSNTDADSSDVETWHISRGRFTQNNQQHHLILLKQLTKELNRQEVAVWKKVIRIISHELNNSVAPIASMVNSGKFLTQHLDDSKLQLIFDTIENRTTHLSQFISHYAQFAKLPLPQKTLIDWAKMTQQLAQQYPFKLLSPLPTMPIKLDAVQLEQVFINLLKNAHESGAEADTVSLMFEEVTHPVNGLLVKIEDQGSGMSTEVLSQALLPFYSTKQSGTGIGLPLCREIIEAHGGRISMQNRVEGGLSVKVWLPVQQG</sequence>
<accession>A0ABQ2QNA0</accession>
<comment type="catalytic activity">
    <reaction evidence="1">
        <text>ATP + protein L-histidine = ADP + protein N-phospho-L-histidine.</text>
        <dbReference type="EC" id="2.7.13.3"/>
    </reaction>
</comment>
<dbReference type="Proteomes" id="UP000654004">
    <property type="component" value="Unassembled WGS sequence"/>
</dbReference>
<feature type="transmembrane region" description="Helical" evidence="3">
    <location>
        <begin position="34"/>
        <end position="54"/>
    </location>
</feature>
<dbReference type="SMART" id="SM00387">
    <property type="entry name" value="HATPase_c"/>
    <property type="match status" value="1"/>
</dbReference>
<dbReference type="EC" id="2.7.13.3" evidence="2"/>
<dbReference type="Pfam" id="PF13188">
    <property type="entry name" value="PAS_8"/>
    <property type="match status" value="1"/>
</dbReference>
<evidence type="ECO:0000256" key="1">
    <source>
        <dbReference type="ARBA" id="ARBA00000085"/>
    </source>
</evidence>
<dbReference type="PROSITE" id="PS50109">
    <property type="entry name" value="HIS_KIN"/>
    <property type="match status" value="1"/>
</dbReference>